<organism evidence="4">
    <name type="scientific">Oscillatoriales cyanobacterium SpSt-402</name>
    <dbReference type="NCBI Taxonomy" id="2282168"/>
    <lineage>
        <taxon>Bacteria</taxon>
        <taxon>Bacillati</taxon>
        <taxon>Cyanobacteriota</taxon>
        <taxon>Cyanophyceae</taxon>
        <taxon>Oscillatoriophycideae</taxon>
        <taxon>Oscillatoriales</taxon>
    </lineage>
</organism>
<keyword evidence="2" id="KW-0326">Glycosidase</keyword>
<keyword evidence="1 4" id="KW-0378">Hydrolase</keyword>
<dbReference type="Gene3D" id="3.90.245.10">
    <property type="entry name" value="Ribonucleoside hydrolase-like"/>
    <property type="match status" value="1"/>
</dbReference>
<evidence type="ECO:0000256" key="1">
    <source>
        <dbReference type="ARBA" id="ARBA00022801"/>
    </source>
</evidence>
<dbReference type="GO" id="GO:0005829">
    <property type="term" value="C:cytosol"/>
    <property type="evidence" value="ECO:0007669"/>
    <property type="project" value="TreeGrafter"/>
</dbReference>
<accession>A0A832M5E3</accession>
<sequence>MVVRPIIVDCDPGADDAIALFLAFAFPDLLDVLGITTVAGNVPLPLTQTNARKLCELTRQLKTPVFAGCPRPLLRPLITAEEVHGKTGLDGITLPSPTLPLQSEHAVEFLIQCLLNASEPVTLATLGPLTNLAIALVQQPAIAQKLQEVVVMGGAITQGNITPSAEFNVYVDPHAAQIVLSGGLPLTLVTLDVTHQAIATPARMEAMDAIDNAVSRAAIGLLKHYGEYDMKRYGTPGAFLHDPCVMAYLLKPELFTTRPCYVEVELASELTLGRTVVDLWQSTSRIPNVKLVETIDAEGFFQLLIQALASY</sequence>
<dbReference type="InterPro" id="IPR001910">
    <property type="entry name" value="Inosine/uridine_hydrolase_dom"/>
</dbReference>
<dbReference type="InterPro" id="IPR015910">
    <property type="entry name" value="I/U_nuclsd_hydro_CS"/>
</dbReference>
<dbReference type="SUPFAM" id="SSF53590">
    <property type="entry name" value="Nucleoside hydrolase"/>
    <property type="match status" value="1"/>
</dbReference>
<evidence type="ECO:0000313" key="4">
    <source>
        <dbReference type="EMBL" id="HGW94221.1"/>
    </source>
</evidence>
<proteinExistence type="predicted"/>
<dbReference type="GO" id="GO:0006152">
    <property type="term" value="P:purine nucleoside catabolic process"/>
    <property type="evidence" value="ECO:0007669"/>
    <property type="project" value="TreeGrafter"/>
</dbReference>
<dbReference type="PANTHER" id="PTHR12304">
    <property type="entry name" value="INOSINE-URIDINE PREFERRING NUCLEOSIDE HYDROLASE"/>
    <property type="match status" value="1"/>
</dbReference>
<protein>
    <submittedName>
        <fullName evidence="4">Nucleoside hydrolase</fullName>
    </submittedName>
</protein>
<evidence type="ECO:0000259" key="3">
    <source>
        <dbReference type="Pfam" id="PF01156"/>
    </source>
</evidence>
<name>A0A832M5E3_9CYAN</name>
<dbReference type="InterPro" id="IPR036452">
    <property type="entry name" value="Ribo_hydro-like"/>
</dbReference>
<comment type="caution">
    <text evidence="4">The sequence shown here is derived from an EMBL/GenBank/DDBJ whole genome shotgun (WGS) entry which is preliminary data.</text>
</comment>
<dbReference type="CDD" id="cd02651">
    <property type="entry name" value="nuc_hydro_IU_UC_XIUA"/>
    <property type="match status" value="1"/>
</dbReference>
<dbReference type="PROSITE" id="PS01247">
    <property type="entry name" value="IUNH"/>
    <property type="match status" value="1"/>
</dbReference>
<evidence type="ECO:0000256" key="2">
    <source>
        <dbReference type="ARBA" id="ARBA00023295"/>
    </source>
</evidence>
<reference evidence="4" key="1">
    <citation type="journal article" date="2020" name="mSystems">
        <title>Genome- and Community-Level Interaction Insights into Carbon Utilization and Element Cycling Functions of Hydrothermarchaeota in Hydrothermal Sediment.</title>
        <authorList>
            <person name="Zhou Z."/>
            <person name="Liu Y."/>
            <person name="Xu W."/>
            <person name="Pan J."/>
            <person name="Luo Z.H."/>
            <person name="Li M."/>
        </authorList>
    </citation>
    <scope>NUCLEOTIDE SEQUENCE [LARGE SCALE GENOMIC DNA]</scope>
    <source>
        <strain evidence="4">SpSt-402</strain>
    </source>
</reference>
<dbReference type="PANTHER" id="PTHR12304:SF4">
    <property type="entry name" value="URIDINE NUCLEOSIDASE"/>
    <property type="match status" value="1"/>
</dbReference>
<gene>
    <name evidence="4" type="ORF">ENR47_08075</name>
</gene>
<dbReference type="GO" id="GO:0045437">
    <property type="term" value="F:uridine nucleosidase activity"/>
    <property type="evidence" value="ECO:0007669"/>
    <property type="project" value="UniProtKB-ARBA"/>
</dbReference>
<feature type="domain" description="Inosine/uridine-preferring nucleoside hydrolase" evidence="3">
    <location>
        <begin position="6"/>
        <end position="302"/>
    </location>
</feature>
<dbReference type="Pfam" id="PF01156">
    <property type="entry name" value="IU_nuc_hydro"/>
    <property type="match status" value="1"/>
</dbReference>
<dbReference type="AlphaFoldDB" id="A0A832M5E3"/>
<dbReference type="GO" id="GO:0008477">
    <property type="term" value="F:purine nucleosidase activity"/>
    <property type="evidence" value="ECO:0007669"/>
    <property type="project" value="TreeGrafter"/>
</dbReference>
<dbReference type="EMBL" id="DSRD01000509">
    <property type="protein sequence ID" value="HGW94221.1"/>
    <property type="molecule type" value="Genomic_DNA"/>
</dbReference>
<dbReference type="InterPro" id="IPR023186">
    <property type="entry name" value="IUNH"/>
</dbReference>